<evidence type="ECO:0000256" key="5">
    <source>
        <dbReference type="ARBA" id="ARBA00022989"/>
    </source>
</evidence>
<feature type="transmembrane region" description="Helical" evidence="8">
    <location>
        <begin position="29"/>
        <end position="46"/>
    </location>
</feature>
<evidence type="ECO:0000256" key="1">
    <source>
        <dbReference type="ARBA" id="ARBA00004141"/>
    </source>
</evidence>
<dbReference type="GO" id="GO:0005351">
    <property type="term" value="F:carbohydrate:proton symporter activity"/>
    <property type="evidence" value="ECO:0007669"/>
    <property type="project" value="TreeGrafter"/>
</dbReference>
<keyword evidence="4 8" id="KW-0812">Transmembrane</keyword>
<dbReference type="InterPro" id="IPR020846">
    <property type="entry name" value="MFS_dom"/>
</dbReference>
<dbReference type="GeneID" id="83220482"/>
<dbReference type="InterPro" id="IPR005828">
    <property type="entry name" value="MFS_sugar_transport-like"/>
</dbReference>
<evidence type="ECO:0000256" key="4">
    <source>
        <dbReference type="ARBA" id="ARBA00022692"/>
    </source>
</evidence>
<comment type="caution">
    <text evidence="10">The sequence shown here is derived from an EMBL/GenBank/DDBJ whole genome shotgun (WGS) entry which is preliminary data.</text>
</comment>
<dbReference type="AlphaFoldDB" id="A0AAD7XSF6"/>
<dbReference type="PANTHER" id="PTHR48022:SF68">
    <property type="entry name" value="MAJOR FACILITATOR SUPERFAMILY (MFS) PROFILE DOMAIN-CONTAINING PROTEIN-RELATED"/>
    <property type="match status" value="1"/>
</dbReference>
<evidence type="ECO:0000256" key="3">
    <source>
        <dbReference type="ARBA" id="ARBA00022448"/>
    </source>
</evidence>
<dbReference type="NCBIfam" id="TIGR00879">
    <property type="entry name" value="SP"/>
    <property type="match status" value="1"/>
</dbReference>
<keyword evidence="3 7" id="KW-0813">Transport</keyword>
<reference evidence="10 11" key="1">
    <citation type="submission" date="2023-03" db="EMBL/GenBank/DDBJ databases">
        <title>Genome sequence of Lichtheimia ornata CBS 291.66.</title>
        <authorList>
            <person name="Mohabir J.T."/>
            <person name="Shea T.P."/>
            <person name="Kurbessoian T."/>
            <person name="Berby B."/>
            <person name="Fontaine J."/>
            <person name="Livny J."/>
            <person name="Gnirke A."/>
            <person name="Stajich J.E."/>
            <person name="Cuomo C.A."/>
        </authorList>
    </citation>
    <scope>NUCLEOTIDE SEQUENCE [LARGE SCALE GENOMIC DNA]</scope>
    <source>
        <strain evidence="10">CBS 291.66</strain>
    </source>
</reference>
<dbReference type="Gene3D" id="1.20.1250.20">
    <property type="entry name" value="MFS general substrate transporter like domains"/>
    <property type="match status" value="1"/>
</dbReference>
<keyword evidence="6 8" id="KW-0472">Membrane</keyword>
<dbReference type="PROSITE" id="PS00216">
    <property type="entry name" value="SUGAR_TRANSPORT_1"/>
    <property type="match status" value="1"/>
</dbReference>
<accession>A0AAD7XSF6</accession>
<dbReference type="EMBL" id="JARTCD010000330">
    <property type="protein sequence ID" value="KAJ8651293.1"/>
    <property type="molecule type" value="Genomic_DNA"/>
</dbReference>
<feature type="transmembrane region" description="Helical" evidence="8">
    <location>
        <begin position="403"/>
        <end position="427"/>
    </location>
</feature>
<comment type="subcellular location">
    <subcellularLocation>
        <location evidence="1">Membrane</location>
        <topology evidence="1">Multi-pass membrane protein</topology>
    </subcellularLocation>
</comment>
<dbReference type="PRINTS" id="PR00171">
    <property type="entry name" value="SUGRTRNSPORT"/>
</dbReference>
<protein>
    <recommendedName>
        <fullName evidence="9">Major facilitator superfamily (MFS) profile domain-containing protein</fullName>
    </recommendedName>
</protein>
<dbReference type="Pfam" id="PF00083">
    <property type="entry name" value="Sugar_tr"/>
    <property type="match status" value="1"/>
</dbReference>
<dbReference type="PANTHER" id="PTHR48022">
    <property type="entry name" value="PLASTIDIC GLUCOSE TRANSPORTER 4"/>
    <property type="match status" value="1"/>
</dbReference>
<sequence>MGLYRTVINKLSDLPEYKIHNGRKLHGRLLNLGIGFIAGTGFMFGYDQGVMSSLLTLPSFQRQFPTATPFSTANEVCYEEGQCTGTPELQSNMVSIYQIGCFLGAVLVLFYGDSWGRRSSTFWGTWIVIGGTIIQAAAHDYGTLCFGRIFGGIGNGMVTSTIPTWQSECAKPEDRGFLIMNEGMLIGFGIMVSYWVDYGFYFLEGSIQWRFPIAFQSFFSLIVIAGLFILPDSPRWLLKKGRVEEAREVIARLNDADVNSEQVAEDMAILEHTLALEGQKFSYREFWKHGSVQHFRRCLLGVIAQAMQQYCGINLITYYATMLFEESLGFDAGMSRLLAAVNGTEYWLSAVVAMFCVERFGRRKLMFVGLVGMMCSMAMLAGCISAGWRDEIGNIVLPEAEGYVATLTLFTFNTFFAIGFLGMTWLYPAEINPLRTRVQANALSTCSNWLSNYV</sequence>
<dbReference type="InterPro" id="IPR036259">
    <property type="entry name" value="MFS_trans_sf"/>
</dbReference>
<dbReference type="Proteomes" id="UP001234581">
    <property type="component" value="Unassembled WGS sequence"/>
</dbReference>
<evidence type="ECO:0000256" key="7">
    <source>
        <dbReference type="RuleBase" id="RU003346"/>
    </source>
</evidence>
<evidence type="ECO:0000256" key="6">
    <source>
        <dbReference type="ARBA" id="ARBA00023136"/>
    </source>
</evidence>
<feature type="non-terminal residue" evidence="10">
    <location>
        <position position="454"/>
    </location>
</feature>
<dbReference type="RefSeq" id="XP_058336208.1">
    <property type="nucleotide sequence ID" value="XM_058493027.1"/>
</dbReference>
<evidence type="ECO:0000313" key="10">
    <source>
        <dbReference type="EMBL" id="KAJ8651293.1"/>
    </source>
</evidence>
<comment type="similarity">
    <text evidence="2 7">Belongs to the major facilitator superfamily. Sugar transporter (TC 2.A.1.1) family.</text>
</comment>
<dbReference type="InterPro" id="IPR003663">
    <property type="entry name" value="Sugar/inositol_transpt"/>
</dbReference>
<gene>
    <name evidence="10" type="ORF">O0I10_013220</name>
</gene>
<feature type="transmembrane region" description="Helical" evidence="8">
    <location>
        <begin position="185"/>
        <end position="203"/>
    </location>
</feature>
<dbReference type="PROSITE" id="PS50850">
    <property type="entry name" value="MFS"/>
    <property type="match status" value="1"/>
</dbReference>
<dbReference type="InterPro" id="IPR005829">
    <property type="entry name" value="Sugar_transporter_CS"/>
</dbReference>
<feature type="domain" description="Major facilitator superfamily (MFS) profile" evidence="9">
    <location>
        <begin position="33"/>
        <end position="454"/>
    </location>
</feature>
<feature type="transmembrane region" description="Helical" evidence="8">
    <location>
        <begin position="94"/>
        <end position="112"/>
    </location>
</feature>
<evidence type="ECO:0000256" key="2">
    <source>
        <dbReference type="ARBA" id="ARBA00010992"/>
    </source>
</evidence>
<evidence type="ECO:0000259" key="9">
    <source>
        <dbReference type="PROSITE" id="PS50850"/>
    </source>
</evidence>
<evidence type="ECO:0000256" key="8">
    <source>
        <dbReference type="SAM" id="Phobius"/>
    </source>
</evidence>
<evidence type="ECO:0000313" key="11">
    <source>
        <dbReference type="Proteomes" id="UP001234581"/>
    </source>
</evidence>
<organism evidence="10 11">
    <name type="scientific">Lichtheimia ornata</name>
    <dbReference type="NCBI Taxonomy" id="688661"/>
    <lineage>
        <taxon>Eukaryota</taxon>
        <taxon>Fungi</taxon>
        <taxon>Fungi incertae sedis</taxon>
        <taxon>Mucoromycota</taxon>
        <taxon>Mucoromycotina</taxon>
        <taxon>Mucoromycetes</taxon>
        <taxon>Mucorales</taxon>
        <taxon>Lichtheimiaceae</taxon>
        <taxon>Lichtheimia</taxon>
    </lineage>
</organism>
<dbReference type="SUPFAM" id="SSF103473">
    <property type="entry name" value="MFS general substrate transporter"/>
    <property type="match status" value="1"/>
</dbReference>
<feature type="transmembrane region" description="Helical" evidence="8">
    <location>
        <begin position="209"/>
        <end position="230"/>
    </location>
</feature>
<proteinExistence type="inferred from homology"/>
<dbReference type="InterPro" id="IPR050360">
    <property type="entry name" value="MFS_Sugar_Transporters"/>
</dbReference>
<name>A0AAD7XSF6_9FUNG</name>
<feature type="transmembrane region" description="Helical" evidence="8">
    <location>
        <begin position="365"/>
        <end position="388"/>
    </location>
</feature>
<keyword evidence="5 8" id="KW-1133">Transmembrane helix</keyword>
<dbReference type="GO" id="GO:0016020">
    <property type="term" value="C:membrane"/>
    <property type="evidence" value="ECO:0007669"/>
    <property type="project" value="UniProtKB-SubCell"/>
</dbReference>
<keyword evidence="11" id="KW-1185">Reference proteome</keyword>